<dbReference type="Pfam" id="PF00196">
    <property type="entry name" value="GerE"/>
    <property type="match status" value="1"/>
</dbReference>
<dbReference type="InterPro" id="IPR036388">
    <property type="entry name" value="WH-like_DNA-bd_sf"/>
</dbReference>
<keyword evidence="6" id="KW-1185">Reference proteome</keyword>
<dbReference type="PRINTS" id="PR00038">
    <property type="entry name" value="HTHLUXR"/>
</dbReference>
<gene>
    <name evidence="5" type="primary">vjbR</name>
    <name evidence="5" type="ORF">NTH_03938</name>
</gene>
<dbReference type="Pfam" id="PF03472">
    <property type="entry name" value="Autoind_bind"/>
    <property type="match status" value="1"/>
</dbReference>
<dbReference type="SUPFAM" id="SSF46894">
    <property type="entry name" value="C-terminal effector domain of the bipartite response regulators"/>
    <property type="match status" value="1"/>
</dbReference>
<evidence type="ECO:0000259" key="4">
    <source>
        <dbReference type="PROSITE" id="PS50043"/>
    </source>
</evidence>
<dbReference type="InterPro" id="IPR036693">
    <property type="entry name" value="TF_LuxR_autoind-bd_dom_sf"/>
</dbReference>
<dbReference type="RefSeq" id="WP_338531586.1">
    <property type="nucleotide sequence ID" value="NZ_CP030941.1"/>
</dbReference>
<dbReference type="InterPro" id="IPR016032">
    <property type="entry name" value="Sig_transdc_resp-reg_C-effctor"/>
</dbReference>
<dbReference type="Proteomes" id="UP001342418">
    <property type="component" value="Chromosome"/>
</dbReference>
<dbReference type="InterPro" id="IPR000792">
    <property type="entry name" value="Tscrpt_reg_LuxR_C"/>
</dbReference>
<keyword evidence="3" id="KW-0804">Transcription</keyword>
<dbReference type="PROSITE" id="PS50043">
    <property type="entry name" value="HTH_LUXR_2"/>
    <property type="match status" value="1"/>
</dbReference>
<dbReference type="SMART" id="SM00421">
    <property type="entry name" value="HTH_LUXR"/>
    <property type="match status" value="1"/>
</dbReference>
<evidence type="ECO:0000256" key="2">
    <source>
        <dbReference type="ARBA" id="ARBA00023125"/>
    </source>
</evidence>
<dbReference type="Gene3D" id="3.30.450.80">
    <property type="entry name" value="Transcription factor LuxR-like, autoinducer-binding domain"/>
    <property type="match status" value="1"/>
</dbReference>
<dbReference type="CDD" id="cd06170">
    <property type="entry name" value="LuxR_C_like"/>
    <property type="match status" value="1"/>
</dbReference>
<dbReference type="InterPro" id="IPR005143">
    <property type="entry name" value="TF_LuxR_autoind-bd_dom"/>
</dbReference>
<evidence type="ECO:0000256" key="3">
    <source>
        <dbReference type="ARBA" id="ARBA00023163"/>
    </source>
</evidence>
<evidence type="ECO:0000256" key="1">
    <source>
        <dbReference type="ARBA" id="ARBA00023015"/>
    </source>
</evidence>
<evidence type="ECO:0000313" key="6">
    <source>
        <dbReference type="Proteomes" id="UP001342418"/>
    </source>
</evidence>
<accession>A0ABY5MQN0</accession>
<dbReference type="EMBL" id="CP030941">
    <property type="protein sequence ID" value="UUP19435.1"/>
    <property type="molecule type" value="Genomic_DNA"/>
</dbReference>
<dbReference type="PANTHER" id="PTHR44688">
    <property type="entry name" value="DNA-BINDING TRANSCRIPTIONAL ACTIVATOR DEVR_DOSR"/>
    <property type="match status" value="1"/>
</dbReference>
<dbReference type="PANTHER" id="PTHR44688:SF16">
    <property type="entry name" value="DNA-BINDING TRANSCRIPTIONAL ACTIVATOR DEVR_DOSR"/>
    <property type="match status" value="1"/>
</dbReference>
<keyword evidence="2" id="KW-0238">DNA-binding</keyword>
<reference evidence="5 6" key="1">
    <citation type="submission" date="2018-07" db="EMBL/GenBank/DDBJ databases">
        <title>Genome sequence of Nitratireductor thuwali#1536.</title>
        <authorList>
            <person name="Michoud G."/>
            <person name="Merlino G."/>
            <person name="Sefrji F.O."/>
            <person name="Daffonchio D."/>
        </authorList>
    </citation>
    <scope>NUCLEOTIDE SEQUENCE [LARGE SCALE GENOMIC DNA]</scope>
    <source>
        <strain evidence="6">Nit1536</strain>
    </source>
</reference>
<organism evidence="5 6">
    <name type="scientific">Nitratireductor thuwali</name>
    <dbReference type="NCBI Taxonomy" id="2267699"/>
    <lineage>
        <taxon>Bacteria</taxon>
        <taxon>Pseudomonadati</taxon>
        <taxon>Pseudomonadota</taxon>
        <taxon>Alphaproteobacteria</taxon>
        <taxon>Hyphomicrobiales</taxon>
        <taxon>Phyllobacteriaceae</taxon>
        <taxon>Nitratireductor</taxon>
    </lineage>
</organism>
<protein>
    <submittedName>
        <fullName evidence="5">HTH-type quorum sensing-dependent transcriptional regulator VjbR</fullName>
    </submittedName>
</protein>
<proteinExistence type="predicted"/>
<dbReference type="Gene3D" id="1.10.10.10">
    <property type="entry name" value="Winged helix-like DNA-binding domain superfamily/Winged helix DNA-binding domain"/>
    <property type="match status" value="1"/>
</dbReference>
<feature type="domain" description="HTH luxR-type" evidence="4">
    <location>
        <begin position="172"/>
        <end position="237"/>
    </location>
</feature>
<dbReference type="PROSITE" id="PS00622">
    <property type="entry name" value="HTH_LUXR_1"/>
    <property type="match status" value="1"/>
</dbReference>
<keyword evidence="1" id="KW-0805">Transcription regulation</keyword>
<dbReference type="SUPFAM" id="SSF75516">
    <property type="entry name" value="Pheromone-binding domain of LuxR-like quorum-sensing transcription factors"/>
    <property type="match status" value="1"/>
</dbReference>
<name>A0ABY5MQN0_9HYPH</name>
<evidence type="ECO:0000313" key="5">
    <source>
        <dbReference type="EMBL" id="UUP19435.1"/>
    </source>
</evidence>
<sequence>MDGTSDRQPLDRAKRVRLIREASTNDVAIRLICDVYGILNVTVRLATAELGLFDVPYLRTTYSPEWVTQQLTAGYIRQDQVVVAGFTSDKAFFWSDLERTAGWERILEDAFKAGVGPEGYSIPVIDPNGRRSLTSLNTDRPVREWRSFIEAHESELHEVARILHDRAVSEAGFDDKMRLGQRELECLHWVSRGKEAGDIAAILEISEHTVRSYLKSAKLKLDCRTLSQAVGKAISLGLIRLSAP</sequence>